<dbReference type="InterPro" id="IPR028154">
    <property type="entry name" value="AMP-dep_Lig_C"/>
</dbReference>
<dbReference type="InterPro" id="IPR000873">
    <property type="entry name" value="AMP-dep_synth/lig_dom"/>
</dbReference>
<dbReference type="Gene3D" id="3.40.50.12780">
    <property type="entry name" value="N-terminal domain of ligase-like"/>
    <property type="match status" value="1"/>
</dbReference>
<dbReference type="InterPro" id="IPR045851">
    <property type="entry name" value="AMP-bd_C_sf"/>
</dbReference>
<dbReference type="InterPro" id="IPR042099">
    <property type="entry name" value="ANL_N_sf"/>
</dbReference>
<dbReference type="AlphaFoldDB" id="A0AA35CN34"/>
<dbReference type="SUPFAM" id="SSF56801">
    <property type="entry name" value="Acetyl-CoA synthetase-like"/>
    <property type="match status" value="1"/>
</dbReference>
<dbReference type="Proteomes" id="UP001163687">
    <property type="component" value="Chromosome"/>
</dbReference>
<reference evidence="3" key="1">
    <citation type="submission" date="2022-03" db="EMBL/GenBank/DDBJ databases">
        <title>Complete genome sequence of Caldinitratiruptor microaerophilus.</title>
        <authorList>
            <person name="Mukaiyama R."/>
            <person name="Nishiyama T."/>
            <person name="Ueda K."/>
        </authorList>
    </citation>
    <scope>NUCLEOTIDE SEQUENCE</scope>
    <source>
        <strain evidence="3">JCM 16183</strain>
    </source>
</reference>
<gene>
    <name evidence="3" type="ORF">caldi_25230</name>
</gene>
<dbReference type="Gene3D" id="3.30.300.30">
    <property type="match status" value="1"/>
</dbReference>
<name>A0AA35CN34_9FIRM</name>
<dbReference type="RefSeq" id="WP_264842081.1">
    <property type="nucleotide sequence ID" value="NZ_AP025628.1"/>
</dbReference>
<organism evidence="3 4">
    <name type="scientific">Caldinitratiruptor microaerophilus</name>
    <dbReference type="NCBI Taxonomy" id="671077"/>
    <lineage>
        <taxon>Bacteria</taxon>
        <taxon>Bacillati</taxon>
        <taxon>Bacillota</taxon>
        <taxon>Clostridia</taxon>
        <taxon>Eubacteriales</taxon>
        <taxon>Symbiobacteriaceae</taxon>
        <taxon>Caldinitratiruptor</taxon>
    </lineage>
</organism>
<dbReference type="PANTHER" id="PTHR43845:SF1">
    <property type="entry name" value="BLR5969 PROTEIN"/>
    <property type="match status" value="1"/>
</dbReference>
<accession>A0AA35CN34</accession>
<evidence type="ECO:0000259" key="2">
    <source>
        <dbReference type="Pfam" id="PF14535"/>
    </source>
</evidence>
<dbReference type="Pfam" id="PF14535">
    <property type="entry name" value="AMP-binding_C_2"/>
    <property type="match status" value="1"/>
</dbReference>
<dbReference type="Pfam" id="PF00501">
    <property type="entry name" value="AMP-binding"/>
    <property type="match status" value="1"/>
</dbReference>
<proteinExistence type="predicted"/>
<dbReference type="PANTHER" id="PTHR43845">
    <property type="entry name" value="BLR5969 PROTEIN"/>
    <property type="match status" value="1"/>
</dbReference>
<keyword evidence="4" id="KW-1185">Reference proteome</keyword>
<dbReference type="EMBL" id="AP025628">
    <property type="protein sequence ID" value="BDG61433.1"/>
    <property type="molecule type" value="Genomic_DNA"/>
</dbReference>
<dbReference type="KEGG" id="cmic:caldi_25230"/>
<sequence>MTGGSVWLAAGAGEALRRVVRHAWDHSPAWRARLEAAGIRPEDVRGPEDLLPLPVLRKEALGRHQAASLPFGGLLGVPVSDLARIFVSPGPVYDPQGAREDFWRFSRALRAAGFAPGDVVLNCFSYHLSPAGFMLDTGLRAAGCVVIPGGVGQQDLQVRVLSDTGATGYVGLPSYLLSLLERAEALGLRTALRKAYVTAEPLPPSLRARLQGYGVEVFQGFGTADLGSVAYECEVREGQHLDPGVMVEVCDPEGRPVPAGEVGELVVTLLDETYPLLRFGTGDLTALVPEPCPCGRPEPRIRGWLGRAGEAVKVRGMFVYPDQIQEAVSRIPGAGRWHAVVDRDGGHRDRLTVRVEAAGVVDPAALSQAIKATTRVTAEVELVEPGTLPDKTPRIEDRRRWE</sequence>
<evidence type="ECO:0000259" key="1">
    <source>
        <dbReference type="Pfam" id="PF00501"/>
    </source>
</evidence>
<evidence type="ECO:0000313" key="4">
    <source>
        <dbReference type="Proteomes" id="UP001163687"/>
    </source>
</evidence>
<feature type="domain" description="AMP-dependent ligase C-terminal" evidence="2">
    <location>
        <begin position="316"/>
        <end position="399"/>
    </location>
</feature>
<feature type="domain" description="AMP-dependent synthetase/ligase" evidence="1">
    <location>
        <begin position="113"/>
        <end position="267"/>
    </location>
</feature>
<protein>
    <submittedName>
        <fullName evidence="3">Coenzyme F390 synthetase</fullName>
    </submittedName>
</protein>
<evidence type="ECO:0000313" key="3">
    <source>
        <dbReference type="EMBL" id="BDG61433.1"/>
    </source>
</evidence>